<sequence>MPAPFTPPAPLPRAEFPPGTEACDHCTGRCCGYFALPIETPESHRQFDFIRWYLLHGNCSIFVEDDVWFLTVHGNCEHLQPDYRCGIYETRPDICQGYSNETCEYDGDGRHDRLFECAEQIAEYAEAVLPPRKRPANPPDLLPVLN</sequence>
<accession>A0A517PDN9</accession>
<keyword evidence="1" id="KW-0282">Flagellum</keyword>
<keyword evidence="1" id="KW-0808">Transferase</keyword>
<dbReference type="InterPro" id="IPR005358">
    <property type="entry name" value="Puta_zinc/iron-chelating_dom"/>
</dbReference>
<name>A0A517PDN9_9PLAN</name>
<keyword evidence="1" id="KW-0969">Cilium</keyword>
<keyword evidence="1" id="KW-0966">Cell projection</keyword>
<organism evidence="1 2">
    <name type="scientific">Alienimonas californiensis</name>
    <dbReference type="NCBI Taxonomy" id="2527989"/>
    <lineage>
        <taxon>Bacteria</taxon>
        <taxon>Pseudomonadati</taxon>
        <taxon>Planctomycetota</taxon>
        <taxon>Planctomycetia</taxon>
        <taxon>Planctomycetales</taxon>
        <taxon>Planctomycetaceae</taxon>
        <taxon>Alienimonas</taxon>
    </lineage>
</organism>
<dbReference type="GO" id="GO:0008168">
    <property type="term" value="F:methyltransferase activity"/>
    <property type="evidence" value="ECO:0007669"/>
    <property type="project" value="UniProtKB-KW"/>
</dbReference>
<dbReference type="GO" id="GO:0032259">
    <property type="term" value="P:methylation"/>
    <property type="evidence" value="ECO:0007669"/>
    <property type="project" value="UniProtKB-KW"/>
</dbReference>
<keyword evidence="1" id="KW-0489">Methyltransferase</keyword>
<evidence type="ECO:0000313" key="2">
    <source>
        <dbReference type="Proteomes" id="UP000318741"/>
    </source>
</evidence>
<keyword evidence="2" id="KW-1185">Reference proteome</keyword>
<reference evidence="1 2" key="1">
    <citation type="submission" date="2019-02" db="EMBL/GenBank/DDBJ databases">
        <title>Deep-cultivation of Planctomycetes and their phenomic and genomic characterization uncovers novel biology.</title>
        <authorList>
            <person name="Wiegand S."/>
            <person name="Jogler M."/>
            <person name="Boedeker C."/>
            <person name="Pinto D."/>
            <person name="Vollmers J."/>
            <person name="Rivas-Marin E."/>
            <person name="Kohn T."/>
            <person name="Peeters S.H."/>
            <person name="Heuer A."/>
            <person name="Rast P."/>
            <person name="Oberbeckmann S."/>
            <person name="Bunk B."/>
            <person name="Jeske O."/>
            <person name="Meyerdierks A."/>
            <person name="Storesund J.E."/>
            <person name="Kallscheuer N."/>
            <person name="Luecker S."/>
            <person name="Lage O.M."/>
            <person name="Pohl T."/>
            <person name="Merkel B.J."/>
            <person name="Hornburger P."/>
            <person name="Mueller R.-W."/>
            <person name="Bruemmer F."/>
            <person name="Labrenz M."/>
            <person name="Spormann A.M."/>
            <person name="Op den Camp H."/>
            <person name="Overmann J."/>
            <person name="Amann R."/>
            <person name="Jetten M.S.M."/>
            <person name="Mascher T."/>
            <person name="Medema M.H."/>
            <person name="Devos D.P."/>
            <person name="Kaster A.-K."/>
            <person name="Ovreas L."/>
            <person name="Rohde M."/>
            <person name="Galperin M.Y."/>
            <person name="Jogler C."/>
        </authorList>
    </citation>
    <scope>NUCLEOTIDE SEQUENCE [LARGE SCALE GENOMIC DNA]</scope>
    <source>
        <strain evidence="1 2">CA12</strain>
    </source>
</reference>
<dbReference type="AlphaFoldDB" id="A0A517PDN9"/>
<dbReference type="Proteomes" id="UP000318741">
    <property type="component" value="Chromosome"/>
</dbReference>
<evidence type="ECO:0000313" key="1">
    <source>
        <dbReference type="EMBL" id="QDT17505.1"/>
    </source>
</evidence>
<dbReference type="Pfam" id="PF03692">
    <property type="entry name" value="CxxCxxCC"/>
    <property type="match status" value="1"/>
</dbReference>
<dbReference type="RefSeq" id="WP_242688005.1">
    <property type="nucleotide sequence ID" value="NZ_CP036265.1"/>
</dbReference>
<dbReference type="KEGG" id="acaf:CA12_36310"/>
<dbReference type="EMBL" id="CP036265">
    <property type="protein sequence ID" value="QDT17505.1"/>
    <property type="molecule type" value="Genomic_DNA"/>
</dbReference>
<gene>
    <name evidence="1" type="ORF">CA12_36310</name>
</gene>
<proteinExistence type="predicted"/>
<protein>
    <submittedName>
        <fullName evidence="1">Flagellin N-methylase</fullName>
    </submittedName>
</protein>